<organism evidence="2 3">
    <name type="scientific">Coilia grayii</name>
    <name type="common">Gray's grenadier anchovy</name>
    <dbReference type="NCBI Taxonomy" id="363190"/>
    <lineage>
        <taxon>Eukaryota</taxon>
        <taxon>Metazoa</taxon>
        <taxon>Chordata</taxon>
        <taxon>Craniata</taxon>
        <taxon>Vertebrata</taxon>
        <taxon>Euteleostomi</taxon>
        <taxon>Actinopterygii</taxon>
        <taxon>Neopterygii</taxon>
        <taxon>Teleostei</taxon>
        <taxon>Clupei</taxon>
        <taxon>Clupeiformes</taxon>
        <taxon>Clupeoidei</taxon>
        <taxon>Engraulidae</taxon>
        <taxon>Coilinae</taxon>
        <taxon>Coilia</taxon>
    </lineage>
</organism>
<accession>A0ABD1JA40</accession>
<keyword evidence="3" id="KW-1185">Reference proteome</keyword>
<evidence type="ECO:0000313" key="2">
    <source>
        <dbReference type="EMBL" id="KAL2082848.1"/>
    </source>
</evidence>
<evidence type="ECO:0000259" key="1">
    <source>
        <dbReference type="PROSITE" id="PS50835"/>
    </source>
</evidence>
<dbReference type="SUPFAM" id="SSF48726">
    <property type="entry name" value="Immunoglobulin"/>
    <property type="match status" value="1"/>
</dbReference>
<feature type="domain" description="Ig-like" evidence="1">
    <location>
        <begin position="57"/>
        <end position="143"/>
    </location>
</feature>
<dbReference type="InterPro" id="IPR013783">
    <property type="entry name" value="Ig-like_fold"/>
</dbReference>
<proteinExistence type="predicted"/>
<dbReference type="InterPro" id="IPR007110">
    <property type="entry name" value="Ig-like_dom"/>
</dbReference>
<dbReference type="InterPro" id="IPR036179">
    <property type="entry name" value="Ig-like_dom_sf"/>
</dbReference>
<sequence>MPYLCSYNATCSNSKVVLRDWAAKCTFTSGAVSKRDLMLLKDRLSGLRMFVCIQAAIYFSKEPKSQDALHGRSAMLRCEVSGPADVQYGWLHNGEPVLDSERRFQEGSNLKFTAVDRHLDAGAFQCVATDAESGEEARSNNASFNIKCADLPSKSSELNPTACHWQPRPLVQMQDASHTSPSHL</sequence>
<reference evidence="2 3" key="1">
    <citation type="submission" date="2024-09" db="EMBL/GenBank/DDBJ databases">
        <title>A chromosome-level genome assembly of Gray's grenadier anchovy, Coilia grayii.</title>
        <authorList>
            <person name="Fu Z."/>
        </authorList>
    </citation>
    <scope>NUCLEOTIDE SEQUENCE [LARGE SCALE GENOMIC DNA]</scope>
    <source>
        <strain evidence="2">G4</strain>
        <tissue evidence="2">Muscle</tissue>
    </source>
</reference>
<dbReference type="PROSITE" id="PS50835">
    <property type="entry name" value="IG_LIKE"/>
    <property type="match status" value="1"/>
</dbReference>
<evidence type="ECO:0000313" key="3">
    <source>
        <dbReference type="Proteomes" id="UP001591681"/>
    </source>
</evidence>
<name>A0ABD1JA40_9TELE</name>
<comment type="caution">
    <text evidence="2">The sequence shown here is derived from an EMBL/GenBank/DDBJ whole genome shotgun (WGS) entry which is preliminary data.</text>
</comment>
<dbReference type="FunFam" id="2.60.40.10:FF:000432">
    <property type="entry name" value="Protein tyrosine kinase 7 (inactive)"/>
    <property type="match status" value="1"/>
</dbReference>
<protein>
    <recommendedName>
        <fullName evidence="1">Ig-like domain-containing protein</fullName>
    </recommendedName>
</protein>
<dbReference type="Proteomes" id="UP001591681">
    <property type="component" value="Unassembled WGS sequence"/>
</dbReference>
<dbReference type="Pfam" id="PF13927">
    <property type="entry name" value="Ig_3"/>
    <property type="match status" value="1"/>
</dbReference>
<dbReference type="EMBL" id="JBHFQA010000018">
    <property type="protein sequence ID" value="KAL2082848.1"/>
    <property type="molecule type" value="Genomic_DNA"/>
</dbReference>
<dbReference type="Gene3D" id="2.60.40.10">
    <property type="entry name" value="Immunoglobulins"/>
    <property type="match status" value="1"/>
</dbReference>
<gene>
    <name evidence="2" type="ORF">ACEWY4_020621</name>
</gene>
<dbReference type="AlphaFoldDB" id="A0ABD1JA40"/>